<comment type="caution">
    <text evidence="1">The sequence shown here is derived from an EMBL/GenBank/DDBJ whole genome shotgun (WGS) entry which is preliminary data.</text>
</comment>
<dbReference type="InterPro" id="IPR012332">
    <property type="entry name" value="Autotransporter_pectin_lyase_C"/>
</dbReference>
<gene>
    <name evidence="1" type="ORF">CBG52_02945</name>
</gene>
<dbReference type="Gene3D" id="2.160.20.20">
    <property type="match status" value="1"/>
</dbReference>
<accession>A0A2C6AEC2</accession>
<dbReference type="Proteomes" id="UP000221504">
    <property type="component" value="Unassembled WGS sequence"/>
</dbReference>
<protein>
    <submittedName>
        <fullName evidence="1">Uncharacterized protein</fullName>
    </submittedName>
</protein>
<evidence type="ECO:0000313" key="2">
    <source>
        <dbReference type="Proteomes" id="UP000221504"/>
    </source>
</evidence>
<organism evidence="1 2">
    <name type="scientific">Fusobacterium nucleatum subsp. polymorphum</name>
    <name type="common">Fusobacterium polymorphum</name>
    <dbReference type="NCBI Taxonomy" id="76857"/>
    <lineage>
        <taxon>Bacteria</taxon>
        <taxon>Fusobacteriati</taxon>
        <taxon>Fusobacteriota</taxon>
        <taxon>Fusobacteriia</taxon>
        <taxon>Fusobacteriales</taxon>
        <taxon>Fusobacteriaceae</taxon>
        <taxon>Fusobacterium</taxon>
    </lineage>
</organism>
<feature type="non-terminal residue" evidence="1">
    <location>
        <position position="251"/>
    </location>
</feature>
<sequence length="251" mass="25893">GTIKVGGKQSVGILGMAYRLDAKNKLVVDEFGSKAAGQGKVTITNTKDITMAGENSIGIYANNNKTGSAVTNHIVTNSGTITVGKSSGASTAVAIYADKVTVKPENGTLKIAEGAVGVYATPKTIVGEVNKNLGTIHFTGKNAVGIYLKGTTADGDSILRGNKLTLKEDKGTTTGKIGIFYDLQNAQTSNIEIDAANANNVIAYYTKNKDLTVKAPITLGQGSVGMTGTTGKKFTYGDDTSATTNVMTLGK</sequence>
<dbReference type="RefSeq" id="WP_187105920.1">
    <property type="nucleotide sequence ID" value="NZ_NIRM01000001.1"/>
</dbReference>
<feature type="non-terminal residue" evidence="1">
    <location>
        <position position="1"/>
    </location>
</feature>
<reference evidence="1 2" key="1">
    <citation type="submission" date="2017-06" db="EMBL/GenBank/DDBJ databases">
        <title>Draft genome sequence of Fusobacterium nucleatum subsp. polymorphum KCOM 1267 (=ChDC F290).</title>
        <authorList>
            <person name="Kook J.-K."/>
            <person name="Park S.-N."/>
            <person name="Lim Y.K."/>
            <person name="Roh H."/>
        </authorList>
    </citation>
    <scope>NUCLEOTIDE SEQUENCE [LARGE SCALE GENOMIC DNA]</scope>
    <source>
        <strain evidence="2">KCOM 1267(ChDC F290)</strain>
    </source>
</reference>
<dbReference type="AlphaFoldDB" id="A0A2C6AEC2"/>
<proteinExistence type="predicted"/>
<dbReference type="EMBL" id="NIRM01000001">
    <property type="protein sequence ID" value="PHI10160.1"/>
    <property type="molecule type" value="Genomic_DNA"/>
</dbReference>
<evidence type="ECO:0000313" key="1">
    <source>
        <dbReference type="EMBL" id="PHI10160.1"/>
    </source>
</evidence>
<name>A0A2C6AEC2_FUSNP</name>